<dbReference type="PANTHER" id="PTHR24276:SF98">
    <property type="entry name" value="FI18310P1-RELATED"/>
    <property type="match status" value="1"/>
</dbReference>
<keyword evidence="2" id="KW-0645">Protease</keyword>
<dbReference type="AlphaFoldDB" id="A0A8I6RVM7"/>
<evidence type="ECO:0000313" key="8">
    <source>
        <dbReference type="EnsemblMetazoa" id="XP_014248852.1"/>
    </source>
</evidence>
<protein>
    <recommendedName>
        <fullName evidence="7">Peptidase S1 domain-containing protein</fullName>
    </recommendedName>
</protein>
<dbReference type="SMART" id="SM00020">
    <property type="entry name" value="Tryp_SPc"/>
    <property type="match status" value="1"/>
</dbReference>
<sequence length="314" mass="35610">MNIHLLLSLLMCMLVRSMKVSSKFRHDLKITNGVPADNLYQFVARIVFKRGTLCTGSIISKLYTLTAAHCLLNPNDKFIPAAQVLVQYKLLKFDLEAPEENLSPGKEFVIHPNFIPHQPSNYDFALIKVAKEIIISKYLDLSDKPWPQDEQMYKRKCITVGWGSIASGRTVSNQLLMVNVTARHGYLGCKCFFSNEYLRLICTNEKESGLCEEDLGAPLICDNKGVGIGHWFLQVQSCNPLRLSEVNKTCANTISVYMYICPVLNWLHKHVAHVPLEPDTCRGHRTATQSPLIFFFFLAYTITANIKSQTFNFL</sequence>
<proteinExistence type="inferred from homology"/>
<dbReference type="PRINTS" id="PR00722">
    <property type="entry name" value="CHYMOTRYPSIN"/>
</dbReference>
<name>A0A8I6RVM7_CIMLE</name>
<dbReference type="PROSITE" id="PS00134">
    <property type="entry name" value="TRYPSIN_HIS"/>
    <property type="match status" value="1"/>
</dbReference>
<evidence type="ECO:0000256" key="2">
    <source>
        <dbReference type="ARBA" id="ARBA00022670"/>
    </source>
</evidence>
<evidence type="ECO:0000256" key="1">
    <source>
        <dbReference type="ARBA" id="ARBA00007664"/>
    </source>
</evidence>
<dbReference type="InterPro" id="IPR001314">
    <property type="entry name" value="Peptidase_S1A"/>
</dbReference>
<dbReference type="GO" id="GO:0006508">
    <property type="term" value="P:proteolysis"/>
    <property type="evidence" value="ECO:0007669"/>
    <property type="project" value="UniProtKB-KW"/>
</dbReference>
<evidence type="ECO:0000313" key="9">
    <source>
        <dbReference type="Proteomes" id="UP000494040"/>
    </source>
</evidence>
<evidence type="ECO:0000256" key="6">
    <source>
        <dbReference type="SAM" id="SignalP"/>
    </source>
</evidence>
<dbReference type="InterPro" id="IPR009003">
    <property type="entry name" value="Peptidase_S1_PA"/>
</dbReference>
<dbReference type="InterPro" id="IPR018114">
    <property type="entry name" value="TRYPSIN_HIS"/>
</dbReference>
<dbReference type="InterPro" id="IPR001254">
    <property type="entry name" value="Trypsin_dom"/>
</dbReference>
<evidence type="ECO:0000256" key="3">
    <source>
        <dbReference type="ARBA" id="ARBA00022801"/>
    </source>
</evidence>
<organism evidence="8 9">
    <name type="scientific">Cimex lectularius</name>
    <name type="common">Bed bug</name>
    <name type="synonym">Acanthia lectularia</name>
    <dbReference type="NCBI Taxonomy" id="79782"/>
    <lineage>
        <taxon>Eukaryota</taxon>
        <taxon>Metazoa</taxon>
        <taxon>Ecdysozoa</taxon>
        <taxon>Arthropoda</taxon>
        <taxon>Hexapoda</taxon>
        <taxon>Insecta</taxon>
        <taxon>Pterygota</taxon>
        <taxon>Neoptera</taxon>
        <taxon>Paraneoptera</taxon>
        <taxon>Hemiptera</taxon>
        <taxon>Heteroptera</taxon>
        <taxon>Panheteroptera</taxon>
        <taxon>Cimicomorpha</taxon>
        <taxon>Cimicidae</taxon>
        <taxon>Cimex</taxon>
    </lineage>
</organism>
<dbReference type="GeneID" id="106666284"/>
<dbReference type="Proteomes" id="UP000494040">
    <property type="component" value="Unassembled WGS sequence"/>
</dbReference>
<dbReference type="Gene3D" id="2.40.10.10">
    <property type="entry name" value="Trypsin-like serine proteases"/>
    <property type="match status" value="1"/>
</dbReference>
<dbReference type="RefSeq" id="XP_014248852.1">
    <property type="nucleotide sequence ID" value="XM_014393366.1"/>
</dbReference>
<dbReference type="OMA" id="TCANTIS"/>
<dbReference type="InterPro" id="IPR043504">
    <property type="entry name" value="Peptidase_S1_PA_chymotrypsin"/>
</dbReference>
<dbReference type="PROSITE" id="PS50240">
    <property type="entry name" value="TRYPSIN_DOM"/>
    <property type="match status" value="1"/>
</dbReference>
<reference evidence="8" key="1">
    <citation type="submission" date="2022-01" db="UniProtKB">
        <authorList>
            <consortium name="EnsemblMetazoa"/>
        </authorList>
    </citation>
    <scope>IDENTIFICATION</scope>
</reference>
<feature type="signal peptide" evidence="6">
    <location>
        <begin position="1"/>
        <end position="17"/>
    </location>
</feature>
<comment type="similarity">
    <text evidence="1">Belongs to the peptidase S1 family.</text>
</comment>
<evidence type="ECO:0000259" key="7">
    <source>
        <dbReference type="PROSITE" id="PS50240"/>
    </source>
</evidence>
<evidence type="ECO:0000256" key="5">
    <source>
        <dbReference type="ARBA" id="ARBA00023157"/>
    </source>
</evidence>
<dbReference type="EnsemblMetazoa" id="XM_014393366.1">
    <property type="protein sequence ID" value="XP_014248852.1"/>
    <property type="gene ID" value="LOC106666284"/>
</dbReference>
<accession>A0A8I6RVM7</accession>
<dbReference type="GO" id="GO:0004252">
    <property type="term" value="F:serine-type endopeptidase activity"/>
    <property type="evidence" value="ECO:0007669"/>
    <property type="project" value="InterPro"/>
</dbReference>
<dbReference type="OrthoDB" id="6587056at2759"/>
<feature type="domain" description="Peptidase S1" evidence="7">
    <location>
        <begin position="30"/>
        <end position="272"/>
    </location>
</feature>
<dbReference type="SUPFAM" id="SSF50494">
    <property type="entry name" value="Trypsin-like serine proteases"/>
    <property type="match status" value="1"/>
</dbReference>
<dbReference type="KEGG" id="clec:106666284"/>
<keyword evidence="5" id="KW-1015">Disulfide bond</keyword>
<dbReference type="PANTHER" id="PTHR24276">
    <property type="entry name" value="POLYSERASE-RELATED"/>
    <property type="match status" value="1"/>
</dbReference>
<dbReference type="Pfam" id="PF00089">
    <property type="entry name" value="Trypsin"/>
    <property type="match status" value="1"/>
</dbReference>
<feature type="chain" id="PRO_5035326006" description="Peptidase S1 domain-containing protein" evidence="6">
    <location>
        <begin position="18"/>
        <end position="314"/>
    </location>
</feature>
<keyword evidence="4" id="KW-0720">Serine protease</keyword>
<evidence type="ECO:0000256" key="4">
    <source>
        <dbReference type="ARBA" id="ARBA00022825"/>
    </source>
</evidence>
<keyword evidence="3" id="KW-0378">Hydrolase</keyword>
<keyword evidence="9" id="KW-1185">Reference proteome</keyword>
<dbReference type="InterPro" id="IPR050430">
    <property type="entry name" value="Peptidase_S1"/>
</dbReference>
<keyword evidence="6" id="KW-0732">Signal</keyword>